<keyword evidence="2" id="KW-0812">Transmembrane</keyword>
<feature type="compositionally biased region" description="Polar residues" evidence="1">
    <location>
        <begin position="19"/>
        <end position="33"/>
    </location>
</feature>
<dbReference type="InterPro" id="IPR036514">
    <property type="entry name" value="SGNH_hydro_sf"/>
</dbReference>
<dbReference type="SUPFAM" id="SSF52266">
    <property type="entry name" value="SGNH hydrolase"/>
    <property type="match status" value="2"/>
</dbReference>
<comment type="caution">
    <text evidence="3">The sequence shown here is derived from an EMBL/GenBank/DDBJ whole genome shotgun (WGS) entry which is preliminary data.</text>
</comment>
<feature type="compositionally biased region" description="Low complexity" evidence="1">
    <location>
        <begin position="620"/>
        <end position="655"/>
    </location>
</feature>
<evidence type="ECO:0008006" key="5">
    <source>
        <dbReference type="Google" id="ProtNLM"/>
    </source>
</evidence>
<dbReference type="AlphaFoldDB" id="K0SRH0"/>
<name>K0SRH0_THAOC</name>
<accession>K0SRH0</accession>
<keyword evidence="2" id="KW-1133">Transmembrane helix</keyword>
<keyword evidence="2" id="KW-0472">Membrane</keyword>
<feature type="region of interest" description="Disordered" evidence="1">
    <location>
        <begin position="1"/>
        <end position="33"/>
    </location>
</feature>
<evidence type="ECO:0000313" key="4">
    <source>
        <dbReference type="Proteomes" id="UP000266841"/>
    </source>
</evidence>
<organism evidence="3 4">
    <name type="scientific">Thalassiosira oceanica</name>
    <name type="common">Marine diatom</name>
    <dbReference type="NCBI Taxonomy" id="159749"/>
    <lineage>
        <taxon>Eukaryota</taxon>
        <taxon>Sar</taxon>
        <taxon>Stramenopiles</taxon>
        <taxon>Ochrophyta</taxon>
        <taxon>Bacillariophyta</taxon>
        <taxon>Coscinodiscophyceae</taxon>
        <taxon>Thalassiosirophycidae</taxon>
        <taxon>Thalassiosirales</taxon>
        <taxon>Thalassiosiraceae</taxon>
        <taxon>Thalassiosira</taxon>
    </lineage>
</organism>
<proteinExistence type="predicted"/>
<feature type="compositionally biased region" description="Acidic residues" evidence="1">
    <location>
        <begin position="567"/>
        <end position="580"/>
    </location>
</feature>
<dbReference type="PANTHER" id="PTHR11852">
    <property type="entry name" value="PLATELET-ACTIVATING FACTOR ACETYLHYDROLASE"/>
    <property type="match status" value="1"/>
</dbReference>
<dbReference type="Proteomes" id="UP000266841">
    <property type="component" value="Unassembled WGS sequence"/>
</dbReference>
<feature type="region of interest" description="Disordered" evidence="1">
    <location>
        <begin position="530"/>
        <end position="657"/>
    </location>
</feature>
<sequence>MPATADDSDLEDLLSGSSPKQTEMTSLNSSLDRLSGNSGPTFVSPIYMVTASCRLCFYSFPRLAKCLCFLLVLGAIGFISNTLFNPVKPMGKMGGDYSAIKSAYELKINQVDHWCIQGDNESCKCEDPLEAASRSEFKSWNSAHKANVAEVNMYRTLYGEPPGIVDEQRGKPRPPIDVAFIGESVVEAMDGRWLGKKVVRAISRNSEGEDHKRPDIGKVFEKLFNKENGGPLEGVALGIAGDSHDEMPYDFNPKVFWLVLGMNDLTRMQCSEEIVVQQRIPTSTACRRGFAMGMRHARTNLDRVAEEIRLRKPDAKIVINSLLPMIDYQRNDVRKKKDEPVEEPKMEDFADFKAEKNDVKESQAIKEAKAEFAKDKESNNRARFLRRLKARNHDEEAEGKDRGADLEKAMERKRKYLEARDKRLRERTFKDDEKYRAKKPGLLPGFQKRVLPPVWPAVHLINDKLKEFCQKHEGITFFDATPIFSRGVGQGKHRLQNDLISPRGHPSELGFAVWEGAIMHRLHKMLLNDKPVRLPKPRPAEEEVSADDDDQVPQKPDILKPVTQDANIDEIEADDDDSEGEEHVSEGKIAEPPAGNEDLERPDGGKPVASKKKGGGEIIATKAAEDAATTTGASEEGGSETTSSATEASTSSATEASEETLVFHFAPDFLGRAGTQPQVSRHEFVGPDVKGQGYLYTGFIICPVGFGRAKEDATNLPCKAHA</sequence>
<dbReference type="OMA" id="TRMQCSE"/>
<keyword evidence="4" id="KW-1185">Reference proteome</keyword>
<evidence type="ECO:0000256" key="2">
    <source>
        <dbReference type="SAM" id="Phobius"/>
    </source>
</evidence>
<dbReference type="PANTHER" id="PTHR11852:SF0">
    <property type="entry name" value="PLATELET-ACTIVATING FACTOR ACETYLHYDROLASE IB SUBUNIT BETA HOMOLOG"/>
    <property type="match status" value="1"/>
</dbReference>
<evidence type="ECO:0000313" key="3">
    <source>
        <dbReference type="EMBL" id="EJK63611.1"/>
    </source>
</evidence>
<evidence type="ECO:0000256" key="1">
    <source>
        <dbReference type="SAM" id="MobiDB-lite"/>
    </source>
</evidence>
<reference evidence="3 4" key="1">
    <citation type="journal article" date="2012" name="Genome Biol.">
        <title>Genome and low-iron response of an oceanic diatom adapted to chronic iron limitation.</title>
        <authorList>
            <person name="Lommer M."/>
            <person name="Specht M."/>
            <person name="Roy A.S."/>
            <person name="Kraemer L."/>
            <person name="Andreson R."/>
            <person name="Gutowska M.A."/>
            <person name="Wolf J."/>
            <person name="Bergner S.V."/>
            <person name="Schilhabel M.B."/>
            <person name="Klostermeier U.C."/>
            <person name="Beiko R.G."/>
            <person name="Rosenstiel P."/>
            <person name="Hippler M."/>
            <person name="Laroche J."/>
        </authorList>
    </citation>
    <scope>NUCLEOTIDE SEQUENCE [LARGE SCALE GENOMIC DNA]</scope>
    <source>
        <strain evidence="3 4">CCMP1005</strain>
    </source>
</reference>
<feature type="compositionally biased region" description="Acidic residues" evidence="1">
    <location>
        <begin position="1"/>
        <end position="12"/>
    </location>
</feature>
<feature type="transmembrane region" description="Helical" evidence="2">
    <location>
        <begin position="67"/>
        <end position="84"/>
    </location>
</feature>
<dbReference type="eggNOG" id="ENOG502SJRP">
    <property type="taxonomic scope" value="Eukaryota"/>
</dbReference>
<dbReference type="EMBL" id="AGNL01018127">
    <property type="protein sequence ID" value="EJK63611.1"/>
    <property type="molecule type" value="Genomic_DNA"/>
</dbReference>
<feature type="compositionally biased region" description="Acidic residues" evidence="1">
    <location>
        <begin position="542"/>
        <end position="551"/>
    </location>
</feature>
<dbReference type="OrthoDB" id="505607at2759"/>
<feature type="transmembrane region" description="Helical" evidence="2">
    <location>
        <begin position="42"/>
        <end position="60"/>
    </location>
</feature>
<protein>
    <recommendedName>
        <fullName evidence="5">SGNH hydrolase-type esterase domain-containing protein</fullName>
    </recommendedName>
</protein>
<gene>
    <name evidence="3" type="ORF">THAOC_15720</name>
</gene>
<dbReference type="Gene3D" id="3.40.50.1110">
    <property type="entry name" value="SGNH hydrolase"/>
    <property type="match status" value="1"/>
</dbReference>